<dbReference type="Pfam" id="PF02368">
    <property type="entry name" value="Big_2"/>
    <property type="match status" value="7"/>
</dbReference>
<dbReference type="Gene3D" id="2.60.40.1080">
    <property type="match status" value="12"/>
</dbReference>
<dbReference type="SMART" id="SM00635">
    <property type="entry name" value="BID_2"/>
    <property type="match status" value="12"/>
</dbReference>
<feature type="domain" description="BIG2" evidence="2">
    <location>
        <begin position="571"/>
        <end position="658"/>
    </location>
</feature>
<feature type="domain" description="BIG2" evidence="2">
    <location>
        <begin position="129"/>
        <end position="210"/>
    </location>
</feature>
<dbReference type="EMBL" id="JBFRYA010000005">
    <property type="protein sequence ID" value="MEX1668730.1"/>
    <property type="molecule type" value="Genomic_DNA"/>
</dbReference>
<feature type="domain" description="BIG2" evidence="2">
    <location>
        <begin position="389"/>
        <end position="474"/>
    </location>
</feature>
<keyword evidence="1" id="KW-0732">Signal</keyword>
<dbReference type="SUPFAM" id="SSF49373">
    <property type="entry name" value="Invasin/intimin cell-adhesion fragments"/>
    <property type="match status" value="4"/>
</dbReference>
<gene>
    <name evidence="3" type="ORF">AB4876_07390</name>
</gene>
<dbReference type="InterPro" id="IPR003343">
    <property type="entry name" value="Big_2"/>
</dbReference>
<evidence type="ECO:0000259" key="2">
    <source>
        <dbReference type="SMART" id="SM00635"/>
    </source>
</evidence>
<dbReference type="InterPro" id="IPR008964">
    <property type="entry name" value="Invasin/intimin_cell_adhesion"/>
</dbReference>
<feature type="domain" description="BIG2" evidence="2">
    <location>
        <begin position="856"/>
        <end position="943"/>
    </location>
</feature>
<evidence type="ECO:0000256" key="1">
    <source>
        <dbReference type="SAM" id="SignalP"/>
    </source>
</evidence>
<comment type="caution">
    <text evidence="3">The sequence shown here is derived from an EMBL/GenBank/DDBJ whole genome shotgun (WGS) entry which is preliminary data.</text>
</comment>
<organism evidence="3 4">
    <name type="scientific">Zhongshania guokunii</name>
    <dbReference type="NCBI Taxonomy" id="641783"/>
    <lineage>
        <taxon>Bacteria</taxon>
        <taxon>Pseudomonadati</taxon>
        <taxon>Pseudomonadota</taxon>
        <taxon>Gammaproteobacteria</taxon>
        <taxon>Cellvibrionales</taxon>
        <taxon>Spongiibacteraceae</taxon>
        <taxon>Zhongshania</taxon>
    </lineage>
</organism>
<keyword evidence="4" id="KW-1185">Reference proteome</keyword>
<feature type="domain" description="BIG2" evidence="2">
    <location>
        <begin position="215"/>
        <end position="297"/>
    </location>
</feature>
<feature type="domain" description="BIG2" evidence="2">
    <location>
        <begin position="758"/>
        <end position="851"/>
    </location>
</feature>
<reference evidence="3 4" key="1">
    <citation type="journal article" date="2011" name="Int. J. Syst. Evol. Microbiol.">
        <title>Zhongshania antarctica gen. nov., sp. nov. and Zhongshania guokunii sp. nov., gammaproteobacteria respectively isolated from coastal attached (fast) ice and surface seawater of the Antarctic.</title>
        <authorList>
            <person name="Li H.J."/>
            <person name="Zhang X.Y."/>
            <person name="Chen C.X."/>
            <person name="Zhang Y.J."/>
            <person name="Gao Z.M."/>
            <person name="Yu Y."/>
            <person name="Chen X.L."/>
            <person name="Chen B."/>
            <person name="Zhang Y.Z."/>
        </authorList>
    </citation>
    <scope>NUCLEOTIDE SEQUENCE [LARGE SCALE GENOMIC DNA]</scope>
    <source>
        <strain evidence="3 4">ZS6-22T</strain>
    </source>
</reference>
<feature type="domain" description="BIG2" evidence="2">
    <location>
        <begin position="479"/>
        <end position="566"/>
    </location>
</feature>
<feature type="chain" id="PRO_5045139590" evidence="1">
    <location>
        <begin position="27"/>
        <end position="1130"/>
    </location>
</feature>
<feature type="domain" description="BIG2" evidence="2">
    <location>
        <begin position="40"/>
        <end position="121"/>
    </location>
</feature>
<feature type="signal peptide" evidence="1">
    <location>
        <begin position="1"/>
        <end position="26"/>
    </location>
</feature>
<protein>
    <submittedName>
        <fullName evidence="3">Beta strand repeat-containing protein</fullName>
    </submittedName>
</protein>
<sequence>MLGILNRYKRTIFSSFLFSLIALLGACGGGSSSSGGPSVTLSSLTITPQTKQFAVGTTEQFTATARYSNGATEDVSSRVNWLSADATVASISPAGLASGLSKGKTTLTASFQGKTASTANDGITISDASMTALQISPQDTNIAKGLSKQYSATGIFSDGSHQDVSATVQWLSSKPSIATISASGLATSKAVGTSLISASLGNFTDSANLVVGAATLQQIELSPASAIIAKGLSKKFTATGAYSDGSRTDISNNVTWLSADTTLLAVDSSGLATAKAIGDPIALTATLDGVTASAAVEVSDAVLTGLAVSPATASIPKGRNQQFVATGSYSDGSTATITNAVNWTSADTSVIAIDSQGLASALKLASDTVITASTEGLNATATMSVTPAVLDSVEVSPSNTITPKGTSQQYTATAIYSDNSNLDVTTTATWLSSDRSVADISNVSGNQGFAIARTPGTVEISASLDGKKGQTELTVSEAELRAIQVTPNNKNLASGFQRQFTATGFYTDGSNKQINELVSWESSNSSIASIDNSEGKKGLVQAADTGTGTVSIRAFSGEISGFASLNINAASLQSITLSPTNESVAMDPDTRLAFSASGSFSDSTQLDITQQVTWSSSDDLIASISNVDGDNGQATPVAVGSTEISATRNTISNKTTLTITAAVLEEITVTPASATVPAGQQQQYTATGSYSDNSTQDITQTVSWKTDDPSVSISNAAGSKGLATTTASAASKQIKISSALDELSSNKANLIVTSAILDSIAITTQPAGINETPAGNEVQFIATGTLSDGSTSDLTQSSSWTVLEELPSETDANVGDISNTDGSRGLLSTYSKGTIKIGATSGEISAERDLTVTDAVLTGLSVSPQTVAIPLNTQQQFKATALYSDGSTSDVTTAADTAWLSSKTDIATVNNTNMKGLAISQGKSGSSDISASYLGETATGVLTVNPATLVSISLEDLSNLPVGATRQLTATGHYSDESSKEITSQVTWSSFSGNAIISNANDSRGLVTGVSVGTDVISAHLNGITASGELDVTEAVLASIEVSPKDTSAGGNSTVQYKATGIYTDNSSVDLTKQVTWGSSNTNVATISNAAEQKGLAQTKFQFTTAKTDISAVHTPSNIVGKTSLTVTAF</sequence>
<feature type="domain" description="BIG2" evidence="2">
    <location>
        <begin position="1036"/>
        <end position="1115"/>
    </location>
</feature>
<dbReference type="RefSeq" id="WP_368381011.1">
    <property type="nucleotide sequence ID" value="NZ_JBFRYA010000005.1"/>
</dbReference>
<feature type="domain" description="BIG2" evidence="2">
    <location>
        <begin position="302"/>
        <end position="384"/>
    </location>
</feature>
<evidence type="ECO:0000313" key="3">
    <source>
        <dbReference type="EMBL" id="MEX1668730.1"/>
    </source>
</evidence>
<feature type="domain" description="BIG2" evidence="2">
    <location>
        <begin position="948"/>
        <end position="1031"/>
    </location>
</feature>
<accession>A0ABV3U470</accession>
<proteinExistence type="predicted"/>
<dbReference type="PROSITE" id="PS51257">
    <property type="entry name" value="PROKAR_LIPOPROTEIN"/>
    <property type="match status" value="1"/>
</dbReference>
<dbReference type="Proteomes" id="UP001557485">
    <property type="component" value="Unassembled WGS sequence"/>
</dbReference>
<evidence type="ECO:0000313" key="4">
    <source>
        <dbReference type="Proteomes" id="UP001557485"/>
    </source>
</evidence>
<name>A0ABV3U470_9GAMM</name>
<feature type="domain" description="BIG2" evidence="2">
    <location>
        <begin position="663"/>
        <end position="740"/>
    </location>
</feature>